<feature type="region of interest" description="Disordered" evidence="1">
    <location>
        <begin position="158"/>
        <end position="182"/>
    </location>
</feature>
<organism evidence="2 3">
    <name type="scientific">Caenorhabditis briggsae</name>
    <dbReference type="NCBI Taxonomy" id="6238"/>
    <lineage>
        <taxon>Eukaryota</taxon>
        <taxon>Metazoa</taxon>
        <taxon>Ecdysozoa</taxon>
        <taxon>Nematoda</taxon>
        <taxon>Chromadorea</taxon>
        <taxon>Rhabditida</taxon>
        <taxon>Rhabditina</taxon>
        <taxon>Rhabditomorpha</taxon>
        <taxon>Rhabditoidea</taxon>
        <taxon>Rhabditidae</taxon>
        <taxon>Peloderinae</taxon>
        <taxon>Caenorhabditis</taxon>
    </lineage>
</organism>
<evidence type="ECO:0000256" key="1">
    <source>
        <dbReference type="SAM" id="MobiDB-lite"/>
    </source>
</evidence>
<name>A0AAE9DGI5_CAEBR</name>
<dbReference type="EMBL" id="CP090893">
    <property type="protein sequence ID" value="ULU03267.1"/>
    <property type="molecule type" value="Genomic_DNA"/>
</dbReference>
<feature type="compositionally biased region" description="Low complexity" evidence="1">
    <location>
        <begin position="171"/>
        <end position="182"/>
    </location>
</feature>
<protein>
    <submittedName>
        <fullName evidence="2">Uncharacterized protein</fullName>
    </submittedName>
</protein>
<dbReference type="SUPFAM" id="SSF63829">
    <property type="entry name" value="Calcium-dependent phosphotriesterase"/>
    <property type="match status" value="1"/>
</dbReference>
<reference evidence="2 3" key="1">
    <citation type="submission" date="2022-05" db="EMBL/GenBank/DDBJ databases">
        <title>Chromosome-level reference genomes for two strains of Caenorhabditis briggsae: an improved platform for comparative genomics.</title>
        <authorList>
            <person name="Stevens L."/>
            <person name="Andersen E.C."/>
        </authorList>
    </citation>
    <scope>NUCLEOTIDE SEQUENCE [LARGE SCALE GENOMIC DNA]</scope>
    <source>
        <strain evidence="2">QX1410_ONT</strain>
        <tissue evidence="2">Whole-organism</tissue>
    </source>
</reference>
<dbReference type="Proteomes" id="UP000827892">
    <property type="component" value="Chromosome III"/>
</dbReference>
<sequence>MVDDEEDIVWIREDAPSDPVSPTTPATIIEAAPILSDAFDKPILKASGPPEVTISAPPLTPPVEVKASDVEVSGVKVSAPEAKPADLPEVSAPAPEVPDVPETKQAESSAPEVPEVKSADVPEVSVPASKVPAAAEVKQAESSVPAVLEAKPSEFSEVSVPAADAPEAKPAESSAPELPAASAPEVTVFHAPEPPRIESVQFEETKKPDPDILSLKLDPKTPNSVDDNSMSFDISECERKFNKAVQEASDMLEDFDKKSKAVVENTKFVAKELAELAASAPRVFQKTIDDHSQVPEVSELPSGGLPKNVESVLIGEGILEEITGTLVLPNGYVLVTDERAGIIAFDLEGNVKTKINPPEFRKLWSPVYHKEHILVLADAKNSEDHWVRHVIKFTCQLEYVAKIECPSWLSECTILRERLSIAHNDHLYLCVCGEIFSGIYELTPIGQWTELEYKLSEAYVDMLAFATIGPITQLLVVEGRRNYVLLVSVRESRIVDKKRMAICERPGALARDEAGRLFVANRFSASIQLVDTMLWVSEKNVAITEAFVRHFTACWGLLAIPLKNAVRLQRYSFRSLR</sequence>
<accession>A0AAE9DGI5</accession>
<evidence type="ECO:0000313" key="2">
    <source>
        <dbReference type="EMBL" id="ULU03267.1"/>
    </source>
</evidence>
<dbReference type="OMA" id="QWTELEY"/>
<dbReference type="AlphaFoldDB" id="A0AAE9DGI5"/>
<feature type="region of interest" description="Disordered" evidence="1">
    <location>
        <begin position="78"/>
        <end position="123"/>
    </location>
</feature>
<gene>
    <name evidence="2" type="ORF">L3Y34_002677</name>
</gene>
<proteinExistence type="predicted"/>
<evidence type="ECO:0000313" key="3">
    <source>
        <dbReference type="Proteomes" id="UP000827892"/>
    </source>
</evidence>
<feature type="region of interest" description="Disordered" evidence="1">
    <location>
        <begin position="202"/>
        <end position="229"/>
    </location>
</feature>